<keyword evidence="2" id="KW-0472">Membrane</keyword>
<dbReference type="Gene3D" id="3.30.1950.10">
    <property type="entry name" value="wza like domain"/>
    <property type="match status" value="1"/>
</dbReference>
<dbReference type="InterPro" id="IPR003715">
    <property type="entry name" value="Poly_export_N"/>
</dbReference>
<evidence type="ECO:0000256" key="2">
    <source>
        <dbReference type="SAM" id="Phobius"/>
    </source>
</evidence>
<feature type="domain" description="Polysaccharide export protein N-terminal" evidence="3">
    <location>
        <begin position="47"/>
        <end position="146"/>
    </location>
</feature>
<dbReference type="PANTHER" id="PTHR33619:SF3">
    <property type="entry name" value="POLYSACCHARIDE EXPORT PROTEIN GFCE-RELATED"/>
    <property type="match status" value="1"/>
</dbReference>
<keyword evidence="2" id="KW-0812">Transmembrane</keyword>
<sequence length="279" mass="31243">MMKKFNLLILFMFLIVTSCINVQDVRYLQPNENLVLNSEGLISYDNMPKYRVTRHDILKLNIITTSKGDAAQFYSSLHAQQSGVASGSGSNNNSSGGGNESSFYFNGLRIDDNGEIYILGIGKIKAEGRTIDEIANDIQNKVNENFLPEKSEARLFLEGIKYTFLYDMQGKSTQKTVKDASVSILEAIAENGGLDRSVDRKNVIIYRKFPEGIKKAQIDLTREDLQNSPYFWLQNGDLVVFNTRAKSFYGFGKEPLQTLTTGVSILTTALSIYLLITKI</sequence>
<evidence type="ECO:0000259" key="3">
    <source>
        <dbReference type="Pfam" id="PF02563"/>
    </source>
</evidence>
<accession>A0A644SQK0</accession>
<evidence type="ECO:0000256" key="1">
    <source>
        <dbReference type="ARBA" id="ARBA00022729"/>
    </source>
</evidence>
<dbReference type="PANTHER" id="PTHR33619">
    <property type="entry name" value="POLYSACCHARIDE EXPORT PROTEIN GFCE-RELATED"/>
    <property type="match status" value="1"/>
</dbReference>
<dbReference type="GO" id="GO:0015159">
    <property type="term" value="F:polysaccharide transmembrane transporter activity"/>
    <property type="evidence" value="ECO:0007669"/>
    <property type="project" value="InterPro"/>
</dbReference>
<feature type="transmembrane region" description="Helical" evidence="2">
    <location>
        <begin position="256"/>
        <end position="276"/>
    </location>
</feature>
<dbReference type="InterPro" id="IPR049712">
    <property type="entry name" value="Poly_export"/>
</dbReference>
<name>A0A644SQK0_9ZZZZ</name>
<dbReference type="PROSITE" id="PS51257">
    <property type="entry name" value="PROKAR_LIPOPROTEIN"/>
    <property type="match status" value="1"/>
</dbReference>
<dbReference type="Gene3D" id="3.10.560.10">
    <property type="entry name" value="Outer membrane lipoprotein wza domain like"/>
    <property type="match status" value="1"/>
</dbReference>
<keyword evidence="1" id="KW-0732">Signal</keyword>
<organism evidence="4">
    <name type="scientific">bioreactor metagenome</name>
    <dbReference type="NCBI Taxonomy" id="1076179"/>
    <lineage>
        <taxon>unclassified sequences</taxon>
        <taxon>metagenomes</taxon>
        <taxon>ecological metagenomes</taxon>
    </lineage>
</organism>
<reference evidence="4" key="1">
    <citation type="submission" date="2019-08" db="EMBL/GenBank/DDBJ databases">
        <authorList>
            <person name="Kucharzyk K."/>
            <person name="Murdoch R.W."/>
            <person name="Higgins S."/>
            <person name="Loffler F."/>
        </authorList>
    </citation>
    <scope>NUCLEOTIDE SEQUENCE</scope>
</reference>
<protein>
    <recommendedName>
        <fullName evidence="3">Polysaccharide export protein N-terminal domain-containing protein</fullName>
    </recommendedName>
</protein>
<dbReference type="AlphaFoldDB" id="A0A644SQK0"/>
<proteinExistence type="predicted"/>
<evidence type="ECO:0000313" key="4">
    <source>
        <dbReference type="EMBL" id="MPL56950.1"/>
    </source>
</evidence>
<dbReference type="EMBL" id="VSSQ01000003">
    <property type="protein sequence ID" value="MPL56950.1"/>
    <property type="molecule type" value="Genomic_DNA"/>
</dbReference>
<keyword evidence="2" id="KW-1133">Transmembrane helix</keyword>
<comment type="caution">
    <text evidence="4">The sequence shown here is derived from an EMBL/GenBank/DDBJ whole genome shotgun (WGS) entry which is preliminary data.</text>
</comment>
<dbReference type="Pfam" id="PF02563">
    <property type="entry name" value="Poly_export"/>
    <property type="match status" value="1"/>
</dbReference>
<gene>
    <name evidence="4" type="ORF">SDC9_02441</name>
</gene>